<dbReference type="RefSeq" id="WP_126109137.1">
    <property type="nucleotide sequence ID" value="NZ_CP034465.1"/>
</dbReference>
<dbReference type="SUPFAM" id="SSF90123">
    <property type="entry name" value="ABC transporter transmembrane region"/>
    <property type="match status" value="1"/>
</dbReference>
<dbReference type="InterPro" id="IPR036640">
    <property type="entry name" value="ABC1_TM_sf"/>
</dbReference>
<dbReference type="Gene3D" id="3.40.50.300">
    <property type="entry name" value="P-loop containing nucleotide triphosphate hydrolases"/>
    <property type="match status" value="1"/>
</dbReference>
<evidence type="ECO:0000256" key="1">
    <source>
        <dbReference type="ARBA" id="ARBA00004651"/>
    </source>
</evidence>
<keyword evidence="11" id="KW-1185">Reference proteome</keyword>
<dbReference type="PANTHER" id="PTHR24221:SF646">
    <property type="entry name" value="HAEMOLYSIN SECRETION ATP-BINDING PROTEIN"/>
    <property type="match status" value="1"/>
</dbReference>
<name>A0A3Q9BLL1_9LACT</name>
<dbReference type="PROSITE" id="PS50929">
    <property type="entry name" value="ABC_TM1F"/>
    <property type="match status" value="1"/>
</dbReference>
<reference evidence="11" key="1">
    <citation type="submission" date="2018-12" db="EMBL/GenBank/DDBJ databases">
        <title>Complete genome sequencing of Jeotgalibaca sp. H21T32.</title>
        <authorList>
            <person name="Bae J.-W."/>
            <person name="Lee S.-Y."/>
        </authorList>
    </citation>
    <scope>NUCLEOTIDE SEQUENCE [LARGE SCALE GENOMIC DNA]</scope>
    <source>
        <strain evidence="11">H21T32</strain>
    </source>
</reference>
<evidence type="ECO:0000256" key="2">
    <source>
        <dbReference type="ARBA" id="ARBA00022692"/>
    </source>
</evidence>
<keyword evidence="6 7" id="KW-0472">Membrane</keyword>
<gene>
    <name evidence="10" type="ORF">EJN90_04890</name>
</gene>
<organism evidence="10 11">
    <name type="scientific">Jeotgalibaca ciconiae</name>
    <dbReference type="NCBI Taxonomy" id="2496265"/>
    <lineage>
        <taxon>Bacteria</taxon>
        <taxon>Bacillati</taxon>
        <taxon>Bacillota</taxon>
        <taxon>Bacilli</taxon>
        <taxon>Lactobacillales</taxon>
        <taxon>Carnobacteriaceae</taxon>
        <taxon>Jeotgalibaca</taxon>
    </lineage>
</organism>
<dbReference type="EMBL" id="CP034465">
    <property type="protein sequence ID" value="AZP04060.1"/>
    <property type="molecule type" value="Genomic_DNA"/>
</dbReference>
<keyword evidence="3" id="KW-0547">Nucleotide-binding</keyword>
<evidence type="ECO:0000313" key="11">
    <source>
        <dbReference type="Proteomes" id="UP000273326"/>
    </source>
</evidence>
<feature type="domain" description="ABC transmembrane type-1" evidence="9">
    <location>
        <begin position="30"/>
        <end position="316"/>
    </location>
</feature>
<feature type="transmembrane region" description="Helical" evidence="7">
    <location>
        <begin position="159"/>
        <end position="186"/>
    </location>
</feature>
<dbReference type="GO" id="GO:0005524">
    <property type="term" value="F:ATP binding"/>
    <property type="evidence" value="ECO:0007669"/>
    <property type="project" value="UniProtKB-KW"/>
</dbReference>
<evidence type="ECO:0000256" key="4">
    <source>
        <dbReference type="ARBA" id="ARBA00022840"/>
    </source>
</evidence>
<dbReference type="GO" id="GO:0016887">
    <property type="term" value="F:ATP hydrolysis activity"/>
    <property type="evidence" value="ECO:0007669"/>
    <property type="project" value="InterPro"/>
</dbReference>
<evidence type="ECO:0000256" key="6">
    <source>
        <dbReference type="ARBA" id="ARBA00023136"/>
    </source>
</evidence>
<dbReference type="GO" id="GO:0140359">
    <property type="term" value="F:ABC-type transporter activity"/>
    <property type="evidence" value="ECO:0007669"/>
    <property type="project" value="InterPro"/>
</dbReference>
<dbReference type="SUPFAM" id="SSF52540">
    <property type="entry name" value="P-loop containing nucleoside triphosphate hydrolases"/>
    <property type="match status" value="1"/>
</dbReference>
<evidence type="ECO:0000259" key="9">
    <source>
        <dbReference type="PROSITE" id="PS50929"/>
    </source>
</evidence>
<keyword evidence="4 10" id="KW-0067">ATP-binding</keyword>
<feature type="transmembrane region" description="Helical" evidence="7">
    <location>
        <begin position="64"/>
        <end position="84"/>
    </location>
</feature>
<dbReference type="Pfam" id="PF00005">
    <property type="entry name" value="ABC_tran"/>
    <property type="match status" value="1"/>
</dbReference>
<protein>
    <submittedName>
        <fullName evidence="10">ABC transporter ATP-binding protein</fullName>
    </submittedName>
</protein>
<dbReference type="GO" id="GO:0034040">
    <property type="term" value="F:ATPase-coupled lipid transmembrane transporter activity"/>
    <property type="evidence" value="ECO:0007669"/>
    <property type="project" value="TreeGrafter"/>
</dbReference>
<evidence type="ECO:0000313" key="10">
    <source>
        <dbReference type="EMBL" id="AZP04060.1"/>
    </source>
</evidence>
<evidence type="ECO:0000256" key="3">
    <source>
        <dbReference type="ARBA" id="ARBA00022741"/>
    </source>
</evidence>
<dbReference type="InterPro" id="IPR039421">
    <property type="entry name" value="Type_1_exporter"/>
</dbReference>
<evidence type="ECO:0000256" key="5">
    <source>
        <dbReference type="ARBA" id="ARBA00022989"/>
    </source>
</evidence>
<evidence type="ECO:0000259" key="8">
    <source>
        <dbReference type="PROSITE" id="PS50893"/>
    </source>
</evidence>
<dbReference type="KEGG" id="jeh:EJN90_04890"/>
<dbReference type="InterPro" id="IPR003439">
    <property type="entry name" value="ABC_transporter-like_ATP-bd"/>
</dbReference>
<proteinExistence type="predicted"/>
<accession>A0A3Q9BLL1</accession>
<keyword evidence="2 7" id="KW-0812">Transmembrane</keyword>
<dbReference type="PANTHER" id="PTHR24221">
    <property type="entry name" value="ATP-BINDING CASSETTE SUB-FAMILY B"/>
    <property type="match status" value="1"/>
</dbReference>
<comment type="subcellular location">
    <subcellularLocation>
        <location evidence="1">Cell membrane</location>
        <topology evidence="1">Multi-pass membrane protein</topology>
    </subcellularLocation>
</comment>
<keyword evidence="5 7" id="KW-1133">Transmembrane helix</keyword>
<dbReference type="InterPro" id="IPR003593">
    <property type="entry name" value="AAA+_ATPase"/>
</dbReference>
<dbReference type="AlphaFoldDB" id="A0A3Q9BLL1"/>
<dbReference type="PROSITE" id="PS50893">
    <property type="entry name" value="ABC_TRANSPORTER_2"/>
    <property type="match status" value="1"/>
</dbReference>
<dbReference type="InterPro" id="IPR027417">
    <property type="entry name" value="P-loop_NTPase"/>
</dbReference>
<dbReference type="GO" id="GO:0005886">
    <property type="term" value="C:plasma membrane"/>
    <property type="evidence" value="ECO:0007669"/>
    <property type="project" value="UniProtKB-SubCell"/>
</dbReference>
<dbReference type="InterPro" id="IPR017871">
    <property type="entry name" value="ABC_transporter-like_CS"/>
</dbReference>
<dbReference type="Proteomes" id="UP000273326">
    <property type="component" value="Chromosome"/>
</dbReference>
<feature type="domain" description="ABC transporter" evidence="8">
    <location>
        <begin position="352"/>
        <end position="590"/>
    </location>
</feature>
<dbReference type="SMART" id="SM00382">
    <property type="entry name" value="AAA"/>
    <property type="match status" value="1"/>
</dbReference>
<dbReference type="Gene3D" id="1.20.1560.10">
    <property type="entry name" value="ABC transporter type 1, transmembrane domain"/>
    <property type="match status" value="1"/>
</dbReference>
<dbReference type="CDD" id="cd03228">
    <property type="entry name" value="ABCC_MRP_Like"/>
    <property type="match status" value="1"/>
</dbReference>
<sequence>MKKSQEHKYSASSNLFYLYKGMWKENPKNIISITLRAAADMLLPLLSSGIVAVIIAIVSQENGWQNYRILFGISLLATVICMILSETMGNYENAAGNVFRVINMMKVSKMTLHIPFHKLEQPENIKKIEKAGETVNNPSGAFQKGFTVLYNFLRDIVGLLLYGYLVGSIHPAIISIIILFSIVMYYHSLGTNKIAESSRKKQAPLTKKTNYLVNYTGEFKAAKDMRLYHMEPWFEEEFQKTYDSRFLLMKKVFQRKFQGTALSGVFSLIRDGLAYWILVNQVIDGSLSVASFSFYFGIIASISQWTNGLLTDLADFRYMSGEIQDFREFSDLEFLTNRGTRNSVELKLPIEIEFQNVCYRYAGAEEDTIHNLNLKIFPGEKVGLVGINGAGKSTIIKLLCGLYEPTSGEILINGISQLQFTEESYYDLFSAVFQDYFELPITIEETIKQSVSIHSEAYSNVLARSGIKEELRKFPHDDQTKLVKRVHTDAVDLSGGQKQKLQLARALYKNAPILILDEPTAALDPIAENEVYLSYNAIAKDKTSIFISHRLSSTRFCDRIVYLENGMIVEQGTHVELLEQKGKYAEMYSVQSQYYQEEWEGKKNEQCPISQ</sequence>
<dbReference type="InterPro" id="IPR011527">
    <property type="entry name" value="ABC1_TM_dom"/>
</dbReference>
<evidence type="ECO:0000256" key="7">
    <source>
        <dbReference type="SAM" id="Phobius"/>
    </source>
</evidence>
<feature type="transmembrane region" description="Helical" evidence="7">
    <location>
        <begin position="37"/>
        <end position="58"/>
    </location>
</feature>
<dbReference type="PROSITE" id="PS00211">
    <property type="entry name" value="ABC_TRANSPORTER_1"/>
    <property type="match status" value="1"/>
</dbReference>
<dbReference type="OrthoDB" id="9806127at2"/>